<proteinExistence type="predicted"/>
<accession>A0AA37X9L5</accession>
<dbReference type="EMBL" id="BSUL01000002">
    <property type="protein sequence ID" value="GMA29937.1"/>
    <property type="molecule type" value="Genomic_DNA"/>
</dbReference>
<protein>
    <recommendedName>
        <fullName evidence="4">Resolvase HTH domain-containing protein</fullName>
    </recommendedName>
</protein>
<dbReference type="RefSeq" id="WP_284228903.1">
    <property type="nucleotide sequence ID" value="NZ_BSUL01000001.1"/>
</dbReference>
<dbReference type="AlphaFoldDB" id="A0AA37X9L5"/>
<evidence type="ECO:0000313" key="3">
    <source>
        <dbReference type="Proteomes" id="UP001157160"/>
    </source>
</evidence>
<sequence length="95" mass="10774">MEVLGHYSNHARAANAVIELLDRASRGEIRLPRLETPAVNKTLERSGRLSKARIDELVERHQAGESARALAVEFEVHRETIRALLKRRGLPTRSR</sequence>
<comment type="caution">
    <text evidence="1">The sequence shown here is derived from an EMBL/GenBank/DDBJ whole genome shotgun (WGS) entry which is preliminary data.</text>
</comment>
<name>A0AA37X9L5_9MICO</name>
<dbReference type="EMBL" id="BSUL01000001">
    <property type="protein sequence ID" value="GMA26818.1"/>
    <property type="molecule type" value="Genomic_DNA"/>
</dbReference>
<evidence type="ECO:0000313" key="1">
    <source>
        <dbReference type="EMBL" id="GMA26818.1"/>
    </source>
</evidence>
<gene>
    <name evidence="1" type="ORF">GCM10025874_00710</name>
    <name evidence="2" type="ORF">GCM10025874_31900</name>
</gene>
<reference evidence="1 3" key="1">
    <citation type="journal article" date="2014" name="Int. J. Syst. Evol. Microbiol.">
        <title>Complete genome sequence of Corynebacterium casei LMG S-19264T (=DSM 44701T), isolated from a smear-ripened cheese.</title>
        <authorList>
            <consortium name="US DOE Joint Genome Institute (JGI-PGF)"/>
            <person name="Walter F."/>
            <person name="Albersmeier A."/>
            <person name="Kalinowski J."/>
            <person name="Ruckert C."/>
        </authorList>
    </citation>
    <scope>NUCLEOTIDE SEQUENCE [LARGE SCALE GENOMIC DNA]</scope>
    <source>
        <strain evidence="1 3">NBRC 112289</strain>
    </source>
</reference>
<keyword evidence="3" id="KW-1185">Reference proteome</keyword>
<evidence type="ECO:0008006" key="4">
    <source>
        <dbReference type="Google" id="ProtNLM"/>
    </source>
</evidence>
<organism evidence="1 3">
    <name type="scientific">Arenivirga flava</name>
    <dbReference type="NCBI Taxonomy" id="1930060"/>
    <lineage>
        <taxon>Bacteria</taxon>
        <taxon>Bacillati</taxon>
        <taxon>Actinomycetota</taxon>
        <taxon>Actinomycetes</taxon>
        <taxon>Micrococcales</taxon>
        <taxon>Microbacteriaceae</taxon>
        <taxon>Arenivirga</taxon>
    </lineage>
</organism>
<evidence type="ECO:0000313" key="2">
    <source>
        <dbReference type="EMBL" id="GMA29937.1"/>
    </source>
</evidence>
<reference evidence="1" key="2">
    <citation type="submission" date="2023-02" db="EMBL/GenBank/DDBJ databases">
        <authorList>
            <person name="Sun Q."/>
            <person name="Mori K."/>
        </authorList>
    </citation>
    <scope>NUCLEOTIDE SEQUENCE</scope>
    <source>
        <strain evidence="1">NBRC 112289</strain>
    </source>
</reference>
<dbReference type="Gene3D" id="1.10.10.60">
    <property type="entry name" value="Homeodomain-like"/>
    <property type="match status" value="1"/>
</dbReference>
<dbReference type="Proteomes" id="UP001157160">
    <property type="component" value="Unassembled WGS sequence"/>
</dbReference>